<evidence type="ECO:0000256" key="3">
    <source>
        <dbReference type="ARBA" id="ARBA00022737"/>
    </source>
</evidence>
<evidence type="ECO:0000256" key="1">
    <source>
        <dbReference type="ARBA" id="ARBA00004123"/>
    </source>
</evidence>
<name>A0A9W5WTR0_BABOV</name>
<dbReference type="InterPro" id="IPR045183">
    <property type="entry name" value="Ebi-like"/>
</dbReference>
<keyword evidence="2" id="KW-0853">WD repeat</keyword>
<keyword evidence="7" id="KW-1185">Reference proteome</keyword>
<dbReference type="GO" id="GO:0000118">
    <property type="term" value="C:histone deacetylase complex"/>
    <property type="evidence" value="ECO:0007669"/>
    <property type="project" value="TreeGrafter"/>
</dbReference>
<dbReference type="InterPro" id="IPR015943">
    <property type="entry name" value="WD40/YVTN_repeat-like_dom_sf"/>
</dbReference>
<dbReference type="PANTHER" id="PTHR22846">
    <property type="entry name" value="WD40 REPEAT PROTEIN"/>
    <property type="match status" value="1"/>
</dbReference>
<dbReference type="InterPro" id="IPR036322">
    <property type="entry name" value="WD40_repeat_dom_sf"/>
</dbReference>
<feature type="domain" description="Ig-like" evidence="5">
    <location>
        <begin position="459"/>
        <end position="536"/>
    </location>
</feature>
<dbReference type="PROSITE" id="PS50896">
    <property type="entry name" value="LISH"/>
    <property type="match status" value="1"/>
</dbReference>
<dbReference type="EMBL" id="BLIY01000004">
    <property type="protein sequence ID" value="GFE53130.1"/>
    <property type="molecule type" value="Genomic_DNA"/>
</dbReference>
<dbReference type="OrthoDB" id="1367865at2759"/>
<dbReference type="InterPro" id="IPR001680">
    <property type="entry name" value="WD40_rpt"/>
</dbReference>
<evidence type="ECO:0000313" key="6">
    <source>
        <dbReference type="EMBL" id="GFE53130.1"/>
    </source>
</evidence>
<keyword evidence="3" id="KW-0677">Repeat</keyword>
<dbReference type="SMART" id="SM00667">
    <property type="entry name" value="LisH"/>
    <property type="match status" value="1"/>
</dbReference>
<dbReference type="PROSITE" id="PS50835">
    <property type="entry name" value="IG_LIKE"/>
    <property type="match status" value="1"/>
</dbReference>
<comment type="caution">
    <text evidence="6">The sequence shown here is derived from an EMBL/GenBank/DDBJ whole genome shotgun (WGS) entry which is preliminary data.</text>
</comment>
<dbReference type="InterPro" id="IPR006594">
    <property type="entry name" value="LisH"/>
</dbReference>
<dbReference type="SUPFAM" id="SSF50978">
    <property type="entry name" value="WD40 repeat-like"/>
    <property type="match status" value="1"/>
</dbReference>
<dbReference type="InterPro" id="IPR007110">
    <property type="entry name" value="Ig-like_dom"/>
</dbReference>
<dbReference type="Pfam" id="PF08513">
    <property type="entry name" value="LisH"/>
    <property type="match status" value="1"/>
</dbReference>
<dbReference type="GO" id="GO:0003714">
    <property type="term" value="F:transcription corepressor activity"/>
    <property type="evidence" value="ECO:0007669"/>
    <property type="project" value="InterPro"/>
</dbReference>
<evidence type="ECO:0000313" key="7">
    <source>
        <dbReference type="Proteomes" id="UP001057455"/>
    </source>
</evidence>
<accession>A0A9W5WTR0</accession>
<comment type="subcellular location">
    <subcellularLocation>
        <location evidence="1">Nucleus</location>
    </subcellularLocation>
</comment>
<dbReference type="Gene3D" id="1.20.960.30">
    <property type="match status" value="1"/>
</dbReference>
<sequence>MKINLSSDDINLLVYRYLIENGYSHTAFAFNKEAEIGRNPYYNNHADKIPPNALVSFMQKAMIYIYLEYHTDDLTGEQIVCDEPFSFFRKHACFRKLGQRNGLPIKESTSLAVEQGEQLYYKQQAGGVDGTYENLDGNALAEVLPIYVGPPQRRLADRWQVFGYIRLLEYGPKGSAAMTYFNPAFPGCIVKSVEDAAPALYQISKRNIAKTCEILPPIATLRETDADVESIGTCLRWRHDGQMLCIGYASGAAVMWNNMGQRVFSVKAGNSVITAVAFSGSKRFWNESGGVDNEYKVAVGDVDGNITVYKLHSDVKHLASYKQGSVVTEIDWRDNDVFTAASADAKVVIYDSSNNTNVTIQDSIESNPLFMEWGAMGKCLAMLDNTNLLKLYKPDNQSIQGTVTSLAAHTKNIVAASWQFGHNPKSANRLCTVGMDKQLLVWDVATECVVTSIVLDQIPTTVSVNATDAFVAVGTYGNLIKIFNLPTLTLSCSFCDQDLPTSITWSSDGEHIAYNVYNQQRTSILPIVTSNSLSAD</sequence>
<keyword evidence="4" id="KW-0539">Nucleus</keyword>
<evidence type="ECO:0000256" key="2">
    <source>
        <dbReference type="ARBA" id="ARBA00022574"/>
    </source>
</evidence>
<proteinExistence type="predicted"/>
<protein>
    <submittedName>
        <fullName evidence="6">WD G-beta repeat containing protein, putative</fullName>
    </submittedName>
</protein>
<dbReference type="PANTHER" id="PTHR22846:SF2">
    <property type="entry name" value="F-BOX-LIKE_WD REPEAT-CONTAINING PROTEIN EBI"/>
    <property type="match status" value="1"/>
</dbReference>
<reference evidence="6" key="1">
    <citation type="submission" date="2019-12" db="EMBL/GenBank/DDBJ databases">
        <title>Genome sequence of Babesia ovis.</title>
        <authorList>
            <person name="Yamagishi J."/>
            <person name="Sevinc F."/>
            <person name="Xuan X."/>
        </authorList>
    </citation>
    <scope>NUCLEOTIDE SEQUENCE</scope>
    <source>
        <strain evidence="6">Selcuk</strain>
    </source>
</reference>
<evidence type="ECO:0000259" key="5">
    <source>
        <dbReference type="PROSITE" id="PS50835"/>
    </source>
</evidence>
<dbReference type="SMART" id="SM00320">
    <property type="entry name" value="WD40"/>
    <property type="match status" value="5"/>
</dbReference>
<dbReference type="GO" id="GO:0006357">
    <property type="term" value="P:regulation of transcription by RNA polymerase II"/>
    <property type="evidence" value="ECO:0007669"/>
    <property type="project" value="TreeGrafter"/>
</dbReference>
<organism evidence="6 7">
    <name type="scientific">Babesia ovis</name>
    <dbReference type="NCBI Taxonomy" id="5869"/>
    <lineage>
        <taxon>Eukaryota</taxon>
        <taxon>Sar</taxon>
        <taxon>Alveolata</taxon>
        <taxon>Apicomplexa</taxon>
        <taxon>Aconoidasida</taxon>
        <taxon>Piroplasmida</taxon>
        <taxon>Babesiidae</taxon>
        <taxon>Babesia</taxon>
    </lineage>
</organism>
<dbReference type="Gene3D" id="2.130.10.10">
    <property type="entry name" value="YVTN repeat-like/Quinoprotein amine dehydrogenase"/>
    <property type="match status" value="1"/>
</dbReference>
<gene>
    <name evidence="6" type="ORF">BaOVIS_005340</name>
</gene>
<dbReference type="AlphaFoldDB" id="A0A9W5WTR0"/>
<dbReference type="Proteomes" id="UP001057455">
    <property type="component" value="Unassembled WGS sequence"/>
</dbReference>
<evidence type="ECO:0000256" key="4">
    <source>
        <dbReference type="ARBA" id="ARBA00023242"/>
    </source>
</evidence>